<organism evidence="1">
    <name type="scientific">Tunturiibacter gelidiferens</name>
    <dbReference type="NCBI Taxonomy" id="3069689"/>
    <lineage>
        <taxon>Bacteria</taxon>
        <taxon>Pseudomonadati</taxon>
        <taxon>Acidobacteriota</taxon>
        <taxon>Terriglobia</taxon>
        <taxon>Terriglobales</taxon>
        <taxon>Acidobacteriaceae</taxon>
        <taxon>Tunturiibacter</taxon>
    </lineage>
</organism>
<name>A0AAU7YX50_9BACT</name>
<dbReference type="AlphaFoldDB" id="A0AAU7YX50"/>
<dbReference type="EMBL" id="CP132938">
    <property type="protein sequence ID" value="XCB20865.1"/>
    <property type="molecule type" value="Genomic_DNA"/>
</dbReference>
<dbReference type="KEGG" id="tgi:RBB81_14855"/>
<protein>
    <submittedName>
        <fullName evidence="1">Uncharacterized protein</fullName>
    </submittedName>
</protein>
<gene>
    <name evidence="1" type="ORF">RBB81_14855</name>
</gene>
<reference evidence="1" key="1">
    <citation type="submission" date="2023-08" db="EMBL/GenBank/DDBJ databases">
        <authorList>
            <person name="Messyasz A."/>
            <person name="Mannisto M.K."/>
            <person name="Kerkhof L.J."/>
            <person name="Haggblom M."/>
        </authorList>
    </citation>
    <scope>NUCLEOTIDE SEQUENCE</scope>
    <source>
        <strain evidence="1">M8UP39</strain>
    </source>
</reference>
<reference evidence="1" key="2">
    <citation type="journal article" date="2024" name="Environ. Microbiol.">
        <title>Genome analysis and description of Tunturibacter gen. nov. expands the diversity of Terriglobia in tundra soils.</title>
        <authorList>
            <person name="Messyasz A."/>
            <person name="Mannisto M.K."/>
            <person name="Kerkhof L.J."/>
            <person name="Haggblom M.M."/>
        </authorList>
    </citation>
    <scope>NUCLEOTIDE SEQUENCE</scope>
    <source>
        <strain evidence="1">M8UP39</strain>
    </source>
</reference>
<dbReference type="RefSeq" id="WP_353071209.1">
    <property type="nucleotide sequence ID" value="NZ_CP132938.1"/>
</dbReference>
<evidence type="ECO:0000313" key="1">
    <source>
        <dbReference type="EMBL" id="XCB20865.1"/>
    </source>
</evidence>
<accession>A0AAU7YX50</accession>
<sequence length="70" mass="8417">MSEDFGSNEQERFNYTAITNVFTRMQSENIEWRKRIERHLWRTATDAQNKGDWNANISIISIRLELCSFF</sequence>
<proteinExistence type="predicted"/>